<dbReference type="InterPro" id="IPR006062">
    <property type="entry name" value="His_biosynth"/>
</dbReference>
<evidence type="ECO:0000313" key="16">
    <source>
        <dbReference type="Proteomes" id="UP000287188"/>
    </source>
</evidence>
<dbReference type="InterPro" id="IPR013785">
    <property type="entry name" value="Aldolase_TIM"/>
</dbReference>
<sequence>MIILPAIDIKDGRCVRLFQGDYAQVTTYDTDPVQVALRWQEAGAFWLHLVDLDGAKEGYPVNAELIKRIRAATTLHIEVGGGMRTLEHIEQILGLGVDRVILGTVAITNRELLQQALERWGERIVVGLDARDGLVAIAGWLETSQVTAVGLARELSALGVQRFVYTDIARDGALTGPNLKALAEMQQAVGNALIASGGVSSLADLQSLAQTGVEGTIVGKAIYTGAVDLATAIREIER</sequence>
<accession>A0A402ABJ2</accession>
<dbReference type="CDD" id="cd04732">
    <property type="entry name" value="HisA"/>
    <property type="match status" value="1"/>
</dbReference>
<evidence type="ECO:0000256" key="13">
    <source>
        <dbReference type="RuleBase" id="RU003657"/>
    </source>
</evidence>
<organism evidence="15 16">
    <name type="scientific">Dictyobacter kobayashii</name>
    <dbReference type="NCBI Taxonomy" id="2014872"/>
    <lineage>
        <taxon>Bacteria</taxon>
        <taxon>Bacillati</taxon>
        <taxon>Chloroflexota</taxon>
        <taxon>Ktedonobacteria</taxon>
        <taxon>Ktedonobacterales</taxon>
        <taxon>Dictyobacteraceae</taxon>
        <taxon>Dictyobacter</taxon>
    </lineage>
</organism>
<dbReference type="GO" id="GO:0003949">
    <property type="term" value="F:1-(5-phosphoribosyl)-5-[(5-phosphoribosylamino)methylideneamino]imidazole-4-carboxamide isomerase activity"/>
    <property type="evidence" value="ECO:0007669"/>
    <property type="project" value="UniProtKB-UniRule"/>
</dbReference>
<dbReference type="PANTHER" id="PTHR43090">
    <property type="entry name" value="1-(5-PHOSPHORIBOSYL)-5-[(5-PHOSPHORIBOSYLAMINO)METHYLIDENEAMINO] IMIDAZOLE-4-CARBOXAMIDE ISOMERASE"/>
    <property type="match status" value="1"/>
</dbReference>
<comment type="catalytic activity">
    <reaction evidence="1 12 14">
        <text>1-(5-phospho-beta-D-ribosyl)-5-[(5-phospho-beta-D-ribosylamino)methylideneamino]imidazole-4-carboxamide = 5-[(5-phospho-1-deoxy-D-ribulos-1-ylimino)methylamino]-1-(5-phospho-beta-D-ribosyl)imidazole-4-carboxamide</text>
        <dbReference type="Rhea" id="RHEA:15469"/>
        <dbReference type="ChEBI" id="CHEBI:58435"/>
        <dbReference type="ChEBI" id="CHEBI:58525"/>
        <dbReference type="EC" id="5.3.1.16"/>
    </reaction>
</comment>
<evidence type="ECO:0000256" key="11">
    <source>
        <dbReference type="ARBA" id="ARBA00030547"/>
    </source>
</evidence>
<evidence type="ECO:0000313" key="15">
    <source>
        <dbReference type="EMBL" id="GCE16464.1"/>
    </source>
</evidence>
<keyword evidence="10 12" id="KW-0413">Isomerase</keyword>
<comment type="caution">
    <text evidence="15">The sequence shown here is derived from an EMBL/GenBank/DDBJ whole genome shotgun (WGS) entry which is preliminary data.</text>
</comment>
<dbReference type="InterPro" id="IPR044524">
    <property type="entry name" value="Isoase_HisA-like"/>
</dbReference>
<dbReference type="GO" id="GO:0000105">
    <property type="term" value="P:L-histidine biosynthetic process"/>
    <property type="evidence" value="ECO:0007669"/>
    <property type="project" value="UniProtKB-UniRule"/>
</dbReference>
<dbReference type="EC" id="5.3.1.16" evidence="5 12"/>
<dbReference type="UniPathway" id="UPA00031">
    <property type="reaction ID" value="UER00009"/>
</dbReference>
<evidence type="ECO:0000256" key="6">
    <source>
        <dbReference type="ARBA" id="ARBA00018464"/>
    </source>
</evidence>
<dbReference type="Gene3D" id="3.20.20.70">
    <property type="entry name" value="Aldolase class I"/>
    <property type="match status" value="1"/>
</dbReference>
<keyword evidence="16" id="KW-1185">Reference proteome</keyword>
<evidence type="ECO:0000256" key="9">
    <source>
        <dbReference type="ARBA" id="ARBA00023102"/>
    </source>
</evidence>
<dbReference type="SUPFAM" id="SSF51366">
    <property type="entry name" value="Ribulose-phoshate binding barrel"/>
    <property type="match status" value="1"/>
</dbReference>
<evidence type="ECO:0000256" key="2">
    <source>
        <dbReference type="ARBA" id="ARBA00004496"/>
    </source>
</evidence>
<reference evidence="16" key="1">
    <citation type="submission" date="2018-12" db="EMBL/GenBank/DDBJ databases">
        <title>Tengunoibacter tsumagoiensis gen. nov., sp. nov., Dictyobacter kobayashii sp. nov., D. alpinus sp. nov., and D. joshuensis sp. nov. and description of Dictyobacteraceae fam. nov. within the order Ktedonobacterales isolated from Tengu-no-mugimeshi.</title>
        <authorList>
            <person name="Wang C.M."/>
            <person name="Zheng Y."/>
            <person name="Sakai Y."/>
            <person name="Toyoda A."/>
            <person name="Minakuchi Y."/>
            <person name="Abe K."/>
            <person name="Yokota A."/>
            <person name="Yabe S."/>
        </authorList>
    </citation>
    <scope>NUCLEOTIDE SEQUENCE [LARGE SCALE GENOMIC DNA]</scope>
    <source>
        <strain evidence="16">Uno11</strain>
    </source>
</reference>
<evidence type="ECO:0000256" key="14">
    <source>
        <dbReference type="RuleBase" id="RU003658"/>
    </source>
</evidence>
<comment type="subcellular location">
    <subcellularLocation>
        <location evidence="2 12 14">Cytoplasm</location>
    </subcellularLocation>
</comment>
<keyword evidence="8 12" id="KW-0028">Amino-acid biosynthesis</keyword>
<dbReference type="InterPro" id="IPR023016">
    <property type="entry name" value="HisA/PriA"/>
</dbReference>
<gene>
    <name evidence="12 15" type="primary">hisA</name>
    <name evidence="15" type="ORF">KDK_02640</name>
</gene>
<dbReference type="NCBIfam" id="TIGR00007">
    <property type="entry name" value="1-(5-phosphoribosyl)-5-[(5-phosphoribosylamino)methylideneamino]imidazole-4-carboxamide isomerase"/>
    <property type="match status" value="1"/>
</dbReference>
<dbReference type="GO" id="GO:0005737">
    <property type="term" value="C:cytoplasm"/>
    <property type="evidence" value="ECO:0007669"/>
    <property type="project" value="UniProtKB-SubCell"/>
</dbReference>
<dbReference type="PANTHER" id="PTHR43090:SF2">
    <property type="entry name" value="1-(5-PHOSPHORIBOSYL)-5-[(5-PHOSPHORIBOSYLAMINO)METHYLIDENEAMINO] IMIDAZOLE-4-CARBOXAMIDE ISOMERASE"/>
    <property type="match status" value="1"/>
</dbReference>
<protein>
    <recommendedName>
        <fullName evidence="6 12">1-(5-phosphoribosyl)-5-[(5-phosphoribosylamino)methylideneamino] imidazole-4-carboxamide isomerase</fullName>
        <ecNumber evidence="5 12">5.3.1.16</ecNumber>
    </recommendedName>
    <alternativeName>
        <fullName evidence="11 12">Phosphoribosylformimino-5-aminoimidazole carboxamide ribotide isomerase</fullName>
    </alternativeName>
</protein>
<evidence type="ECO:0000256" key="12">
    <source>
        <dbReference type="HAMAP-Rule" id="MF_01014"/>
    </source>
</evidence>
<evidence type="ECO:0000256" key="10">
    <source>
        <dbReference type="ARBA" id="ARBA00023235"/>
    </source>
</evidence>
<dbReference type="AlphaFoldDB" id="A0A402ABJ2"/>
<dbReference type="InterPro" id="IPR006063">
    <property type="entry name" value="HisA_bact_arch"/>
</dbReference>
<keyword evidence="9 12" id="KW-0368">Histidine biosynthesis</keyword>
<proteinExistence type="inferred from homology"/>
<dbReference type="OrthoDB" id="9781903at2"/>
<comment type="pathway">
    <text evidence="3 12 14">Amino-acid biosynthesis; L-histidine biosynthesis; L-histidine from 5-phospho-alpha-D-ribose 1-diphosphate: step 4/9.</text>
</comment>
<evidence type="ECO:0000256" key="8">
    <source>
        <dbReference type="ARBA" id="ARBA00022605"/>
    </source>
</evidence>
<feature type="active site" description="Proton donor" evidence="12">
    <location>
        <position position="129"/>
    </location>
</feature>
<dbReference type="Pfam" id="PF00977">
    <property type="entry name" value="His_biosynth"/>
    <property type="match status" value="1"/>
</dbReference>
<dbReference type="Proteomes" id="UP000287188">
    <property type="component" value="Unassembled WGS sequence"/>
</dbReference>
<keyword evidence="7 12" id="KW-0963">Cytoplasm</keyword>
<evidence type="ECO:0000256" key="3">
    <source>
        <dbReference type="ARBA" id="ARBA00005133"/>
    </source>
</evidence>
<dbReference type="InterPro" id="IPR011060">
    <property type="entry name" value="RibuloseP-bd_barrel"/>
</dbReference>
<evidence type="ECO:0000256" key="5">
    <source>
        <dbReference type="ARBA" id="ARBA00012550"/>
    </source>
</evidence>
<evidence type="ECO:0000256" key="4">
    <source>
        <dbReference type="ARBA" id="ARBA00009667"/>
    </source>
</evidence>
<name>A0A402ABJ2_9CHLR</name>
<dbReference type="FunFam" id="3.20.20.70:FF:000009">
    <property type="entry name" value="1-(5-phosphoribosyl)-5-[(5-phosphoribosylamino)methylideneamino] imidazole-4-carboxamide isomerase"/>
    <property type="match status" value="1"/>
</dbReference>
<dbReference type="HAMAP" id="MF_01014">
    <property type="entry name" value="HisA"/>
    <property type="match status" value="1"/>
</dbReference>
<dbReference type="RefSeq" id="WP_126553954.1">
    <property type="nucleotide sequence ID" value="NZ_BIFS01000001.1"/>
</dbReference>
<dbReference type="GO" id="GO:0000162">
    <property type="term" value="P:L-tryptophan biosynthetic process"/>
    <property type="evidence" value="ECO:0007669"/>
    <property type="project" value="TreeGrafter"/>
</dbReference>
<dbReference type="EMBL" id="BIFS01000001">
    <property type="protein sequence ID" value="GCE16464.1"/>
    <property type="molecule type" value="Genomic_DNA"/>
</dbReference>
<feature type="active site" description="Proton acceptor" evidence="12">
    <location>
        <position position="8"/>
    </location>
</feature>
<comment type="similarity">
    <text evidence="4 12 13">Belongs to the HisA/HisF family.</text>
</comment>
<evidence type="ECO:0000256" key="1">
    <source>
        <dbReference type="ARBA" id="ARBA00000901"/>
    </source>
</evidence>
<evidence type="ECO:0000256" key="7">
    <source>
        <dbReference type="ARBA" id="ARBA00022490"/>
    </source>
</evidence>